<keyword evidence="1" id="KW-0812">Transmembrane</keyword>
<dbReference type="SUPFAM" id="SSF49899">
    <property type="entry name" value="Concanavalin A-like lectins/glucanases"/>
    <property type="match status" value="1"/>
</dbReference>
<feature type="domain" description="VWFD" evidence="2">
    <location>
        <begin position="253"/>
        <end position="428"/>
    </location>
</feature>
<dbReference type="SMART" id="SM00216">
    <property type="entry name" value="VWD"/>
    <property type="match status" value="1"/>
</dbReference>
<evidence type="ECO:0000259" key="2">
    <source>
        <dbReference type="PROSITE" id="PS51233"/>
    </source>
</evidence>
<keyword evidence="1" id="KW-0472">Membrane</keyword>
<evidence type="ECO:0000313" key="3">
    <source>
        <dbReference type="Proteomes" id="UP000694865"/>
    </source>
</evidence>
<dbReference type="InterPro" id="IPR013320">
    <property type="entry name" value="ConA-like_dom_sf"/>
</dbReference>
<dbReference type="Proteomes" id="UP000694865">
    <property type="component" value="Unplaced"/>
</dbReference>
<dbReference type="Gene3D" id="2.60.120.200">
    <property type="match status" value="1"/>
</dbReference>
<dbReference type="PANTHER" id="PTHR47635">
    <property type="entry name" value="CUB DOMAIN-CONTAINING PROTEIN"/>
    <property type="match status" value="1"/>
</dbReference>
<accession>A0ABM0MYN0</accession>
<feature type="transmembrane region" description="Helical" evidence="1">
    <location>
        <begin position="12"/>
        <end position="32"/>
    </location>
</feature>
<gene>
    <name evidence="4" type="primary">LOC102808660</name>
</gene>
<protein>
    <submittedName>
        <fullName evidence="4">Uncharacterized protein LOC102808660</fullName>
    </submittedName>
</protein>
<dbReference type="RefSeq" id="XP_006825121.1">
    <property type="nucleotide sequence ID" value="XM_006825058.1"/>
</dbReference>
<dbReference type="Pfam" id="PF13385">
    <property type="entry name" value="Laminin_G_3"/>
    <property type="match status" value="1"/>
</dbReference>
<sequence>MRNCANMLSPFFGYSCLIYTIIGWFVSQSLYLETLRRLVAVPDLVAFWPLNDIHLLQDKSGNGNDAIDLWGNVTLTYKTFLSCNVYEFRGNPSSYLIFPNNNGDFDTARSTTIMAWVCPYGNPGPIFYFDSSLQDEGVQISQVMDNNAAGLSASVKFTKHDGTPVTPLKQEIPALNTWYHLAVVYDYENDKGHLYINGNLESAPFEGEIATQYDAQAGAALLPQEWFNGSITCIQIYNGTLNEAEVKAAMYPNECKCTGPKHDPHITTLDGRAYSFQGMCWYTLVKDCSSNNPQFEITADLAPGNDIGDQIRTRAVAINVTVGDESVVVDQDNVASVREDSLNNISIVQEGDMALLTFKLKDTTFKIFWIGRKHVFNIEFTGDYYRGEMCGLLGNADGNAKNDFLRPDGVIVKDAIEFGESWKVPGKQ</sequence>
<keyword evidence="3" id="KW-1185">Reference proteome</keyword>
<reference evidence="4" key="1">
    <citation type="submission" date="2025-08" db="UniProtKB">
        <authorList>
            <consortium name="RefSeq"/>
        </authorList>
    </citation>
    <scope>IDENTIFICATION</scope>
    <source>
        <tissue evidence="4">Testes</tissue>
    </source>
</reference>
<dbReference type="InterPro" id="IPR001846">
    <property type="entry name" value="VWF_type-D"/>
</dbReference>
<dbReference type="GeneID" id="102808660"/>
<organism evidence="3 4">
    <name type="scientific">Saccoglossus kowalevskii</name>
    <name type="common">Acorn worm</name>
    <dbReference type="NCBI Taxonomy" id="10224"/>
    <lineage>
        <taxon>Eukaryota</taxon>
        <taxon>Metazoa</taxon>
        <taxon>Hemichordata</taxon>
        <taxon>Enteropneusta</taxon>
        <taxon>Harrimaniidae</taxon>
        <taxon>Saccoglossus</taxon>
    </lineage>
</organism>
<keyword evidence="1" id="KW-1133">Transmembrane helix</keyword>
<dbReference type="Pfam" id="PF00094">
    <property type="entry name" value="VWD"/>
    <property type="match status" value="1"/>
</dbReference>
<proteinExistence type="predicted"/>
<evidence type="ECO:0000313" key="4">
    <source>
        <dbReference type="RefSeq" id="XP_006825121.1"/>
    </source>
</evidence>
<dbReference type="PROSITE" id="PS51233">
    <property type="entry name" value="VWFD"/>
    <property type="match status" value="1"/>
</dbReference>
<name>A0ABM0MYN0_SACKO</name>
<dbReference type="PANTHER" id="PTHR47635:SF2">
    <property type="entry name" value="LAMG-LIKE JELLYROLL FOLD DOMAIN-CONTAINING PROTEIN"/>
    <property type="match status" value="1"/>
</dbReference>
<evidence type="ECO:0000256" key="1">
    <source>
        <dbReference type="SAM" id="Phobius"/>
    </source>
</evidence>
<dbReference type="PROSITE" id="PS51257">
    <property type="entry name" value="PROKAR_LIPOPROTEIN"/>
    <property type="match status" value="1"/>
</dbReference>